<keyword evidence="5 6" id="KW-0472">Membrane</keyword>
<dbReference type="EMBL" id="MHFR01000068">
    <property type="protein sequence ID" value="OGW95178.1"/>
    <property type="molecule type" value="Genomic_DNA"/>
</dbReference>
<gene>
    <name evidence="7" type="ORF">A3G33_04415</name>
</gene>
<evidence type="ECO:0000256" key="6">
    <source>
        <dbReference type="SAM" id="Phobius"/>
    </source>
</evidence>
<evidence type="ECO:0000313" key="7">
    <source>
        <dbReference type="EMBL" id="OGW95178.1"/>
    </source>
</evidence>
<dbReference type="InterPro" id="IPR002416">
    <property type="entry name" value="T2SS_protein-GspH"/>
</dbReference>
<comment type="caution">
    <text evidence="7">The sequence shown here is derived from an EMBL/GenBank/DDBJ whole genome shotgun (WGS) entry which is preliminary data.</text>
</comment>
<dbReference type="NCBIfam" id="TIGR02532">
    <property type="entry name" value="IV_pilin_GFxxxE"/>
    <property type="match status" value="1"/>
</dbReference>
<comment type="subcellular location">
    <subcellularLocation>
        <location evidence="1">Membrane</location>
        <topology evidence="1">Single-pass membrane protein</topology>
    </subcellularLocation>
</comment>
<evidence type="ECO:0000256" key="4">
    <source>
        <dbReference type="ARBA" id="ARBA00022989"/>
    </source>
</evidence>
<protein>
    <submittedName>
        <fullName evidence="7">Type II secretion system protein GspH</fullName>
    </submittedName>
</protein>
<dbReference type="GO" id="GO:0015627">
    <property type="term" value="C:type II protein secretion system complex"/>
    <property type="evidence" value="ECO:0007669"/>
    <property type="project" value="InterPro"/>
</dbReference>
<keyword evidence="3 6" id="KW-0812">Transmembrane</keyword>
<evidence type="ECO:0000256" key="3">
    <source>
        <dbReference type="ARBA" id="ARBA00022692"/>
    </source>
</evidence>
<evidence type="ECO:0000256" key="2">
    <source>
        <dbReference type="ARBA" id="ARBA00022481"/>
    </source>
</evidence>
<organism evidence="7 8">
    <name type="scientific">Candidatus Danuiimicrobium aquiferis</name>
    <dbReference type="NCBI Taxonomy" id="1801832"/>
    <lineage>
        <taxon>Bacteria</taxon>
        <taxon>Pseudomonadati</taxon>
        <taxon>Candidatus Omnitrophota</taxon>
        <taxon>Candidatus Danuiimicrobium</taxon>
    </lineage>
</organism>
<accession>A0A1G1KQK5</accession>
<dbReference type="SUPFAM" id="SSF54523">
    <property type="entry name" value="Pili subunits"/>
    <property type="match status" value="1"/>
</dbReference>
<proteinExistence type="predicted"/>
<evidence type="ECO:0000313" key="8">
    <source>
        <dbReference type="Proteomes" id="UP000178187"/>
    </source>
</evidence>
<dbReference type="GO" id="GO:0016020">
    <property type="term" value="C:membrane"/>
    <property type="evidence" value="ECO:0007669"/>
    <property type="project" value="UniProtKB-SubCell"/>
</dbReference>
<dbReference type="Proteomes" id="UP000178187">
    <property type="component" value="Unassembled WGS sequence"/>
</dbReference>
<dbReference type="InterPro" id="IPR045584">
    <property type="entry name" value="Pilin-like"/>
</dbReference>
<evidence type="ECO:0000256" key="5">
    <source>
        <dbReference type="ARBA" id="ARBA00023136"/>
    </source>
</evidence>
<sequence>MAKLRGFTLIELLVVLALVVIVTGLVTVRFVGSVQERSLEQYVREMSAYLRFLQFKAIEDGNVLKIFFNEETKEVESMKLEKESQREDGRKNKKKEFVPMKTPFSQKANGNKDFGIRLKSGDEIYFFPDGSVTKNTVIISDQVDERATIEIKNRLGLFKVNFNEKTPY</sequence>
<feature type="transmembrane region" description="Helical" evidence="6">
    <location>
        <begin position="12"/>
        <end position="32"/>
    </location>
</feature>
<dbReference type="GO" id="GO:0015628">
    <property type="term" value="P:protein secretion by the type II secretion system"/>
    <property type="evidence" value="ECO:0007669"/>
    <property type="project" value="InterPro"/>
</dbReference>
<dbReference type="Pfam" id="PF07963">
    <property type="entry name" value="N_methyl"/>
    <property type="match status" value="1"/>
</dbReference>
<dbReference type="PRINTS" id="PR00885">
    <property type="entry name" value="BCTERIALGSPH"/>
</dbReference>
<reference evidence="7 8" key="1">
    <citation type="journal article" date="2016" name="Nat. Commun.">
        <title>Thousands of microbial genomes shed light on interconnected biogeochemical processes in an aquifer system.</title>
        <authorList>
            <person name="Anantharaman K."/>
            <person name="Brown C.T."/>
            <person name="Hug L.A."/>
            <person name="Sharon I."/>
            <person name="Castelle C.J."/>
            <person name="Probst A.J."/>
            <person name="Thomas B.C."/>
            <person name="Singh A."/>
            <person name="Wilkins M.J."/>
            <person name="Karaoz U."/>
            <person name="Brodie E.L."/>
            <person name="Williams K.H."/>
            <person name="Hubbard S.S."/>
            <person name="Banfield J.F."/>
        </authorList>
    </citation>
    <scope>NUCLEOTIDE SEQUENCE [LARGE SCALE GENOMIC DNA]</scope>
</reference>
<evidence type="ECO:0000256" key="1">
    <source>
        <dbReference type="ARBA" id="ARBA00004167"/>
    </source>
</evidence>
<keyword evidence="4 6" id="KW-1133">Transmembrane helix</keyword>
<dbReference type="InterPro" id="IPR012902">
    <property type="entry name" value="N_methyl_site"/>
</dbReference>
<dbReference type="AlphaFoldDB" id="A0A1G1KQK5"/>
<name>A0A1G1KQK5_9BACT</name>
<dbReference type="PROSITE" id="PS00409">
    <property type="entry name" value="PROKAR_NTER_METHYL"/>
    <property type="match status" value="1"/>
</dbReference>
<keyword evidence="2" id="KW-0488">Methylation</keyword>